<proteinExistence type="inferred from homology"/>
<evidence type="ECO:0000256" key="3">
    <source>
        <dbReference type="ARBA" id="ARBA00022801"/>
    </source>
</evidence>
<dbReference type="Proteomes" id="UP000887575">
    <property type="component" value="Unassembled WGS sequence"/>
</dbReference>
<evidence type="ECO:0000256" key="5">
    <source>
        <dbReference type="ARBA" id="ARBA00022989"/>
    </source>
</evidence>
<feature type="transmembrane region" description="Helical" evidence="9">
    <location>
        <begin position="59"/>
        <end position="78"/>
    </location>
</feature>
<evidence type="ECO:0000256" key="4">
    <source>
        <dbReference type="ARBA" id="ARBA00022824"/>
    </source>
</evidence>
<dbReference type="WBParaSite" id="MBELARI_LOCUS12746">
    <property type="protein sequence ID" value="MBELARI_LOCUS12746"/>
    <property type="gene ID" value="MBELARI_LOCUS12746"/>
</dbReference>
<evidence type="ECO:0000256" key="8">
    <source>
        <dbReference type="SAM" id="MobiDB-lite"/>
    </source>
</evidence>
<keyword evidence="4" id="KW-0256">Endoplasmic reticulum</keyword>
<dbReference type="PANTHER" id="PTHR23129:SF0">
    <property type="entry name" value="ACYL-COENZYME A DIPHOSPHATASE FITM2"/>
    <property type="match status" value="1"/>
</dbReference>
<keyword evidence="5 9" id="KW-1133">Transmembrane helix</keyword>
<dbReference type="InterPro" id="IPR046401">
    <property type="entry name" value="FITM1/2"/>
</dbReference>
<feature type="region of interest" description="Disordered" evidence="8">
    <location>
        <begin position="1"/>
        <end position="31"/>
    </location>
</feature>
<keyword evidence="2 9" id="KW-0812">Transmembrane</keyword>
<protein>
    <submittedName>
        <fullName evidence="11">Uncharacterized protein</fullName>
    </submittedName>
</protein>
<evidence type="ECO:0000256" key="9">
    <source>
        <dbReference type="SAM" id="Phobius"/>
    </source>
</evidence>
<evidence type="ECO:0000256" key="2">
    <source>
        <dbReference type="ARBA" id="ARBA00022692"/>
    </source>
</evidence>
<dbReference type="AlphaFoldDB" id="A0AAF3J2V0"/>
<dbReference type="GO" id="GO:0034389">
    <property type="term" value="P:lipid droplet organization"/>
    <property type="evidence" value="ECO:0007669"/>
    <property type="project" value="InterPro"/>
</dbReference>
<dbReference type="GO" id="GO:0005789">
    <property type="term" value="C:endoplasmic reticulum membrane"/>
    <property type="evidence" value="ECO:0007669"/>
    <property type="project" value="UniProtKB-SubCell"/>
</dbReference>
<reference evidence="11" key="1">
    <citation type="submission" date="2024-02" db="UniProtKB">
        <authorList>
            <consortium name="WormBaseParasite"/>
        </authorList>
    </citation>
    <scope>IDENTIFICATION</scope>
</reference>
<dbReference type="HAMAP" id="MF_03230">
    <property type="entry name" value="FITM2"/>
    <property type="match status" value="1"/>
</dbReference>
<accession>A0AAF3J2V0</accession>
<dbReference type="GO" id="GO:0010945">
    <property type="term" value="F:coenzyme A diphosphatase activity"/>
    <property type="evidence" value="ECO:0007669"/>
    <property type="project" value="InterPro"/>
</dbReference>
<feature type="transmembrane region" description="Helical" evidence="9">
    <location>
        <begin position="129"/>
        <end position="147"/>
    </location>
</feature>
<keyword evidence="10" id="KW-1185">Reference proteome</keyword>
<keyword evidence="7 9" id="KW-0472">Membrane</keyword>
<keyword evidence="6" id="KW-0443">Lipid metabolism</keyword>
<dbReference type="Pfam" id="PF10261">
    <property type="entry name" value="FIT"/>
    <property type="match status" value="2"/>
</dbReference>
<evidence type="ECO:0000256" key="1">
    <source>
        <dbReference type="ARBA" id="ARBA00004477"/>
    </source>
</evidence>
<keyword evidence="3" id="KW-0378">Hydrolase</keyword>
<dbReference type="GO" id="GO:0019915">
    <property type="term" value="P:lipid storage"/>
    <property type="evidence" value="ECO:0007669"/>
    <property type="project" value="InterPro"/>
</dbReference>
<dbReference type="GO" id="GO:0008654">
    <property type="term" value="P:phospholipid biosynthetic process"/>
    <property type="evidence" value="ECO:0007669"/>
    <property type="project" value="TreeGrafter"/>
</dbReference>
<feature type="transmembrane region" description="Helical" evidence="9">
    <location>
        <begin position="231"/>
        <end position="256"/>
    </location>
</feature>
<organism evidence="10 11">
    <name type="scientific">Mesorhabditis belari</name>
    <dbReference type="NCBI Taxonomy" id="2138241"/>
    <lineage>
        <taxon>Eukaryota</taxon>
        <taxon>Metazoa</taxon>
        <taxon>Ecdysozoa</taxon>
        <taxon>Nematoda</taxon>
        <taxon>Chromadorea</taxon>
        <taxon>Rhabditida</taxon>
        <taxon>Rhabditina</taxon>
        <taxon>Rhabditomorpha</taxon>
        <taxon>Rhabditoidea</taxon>
        <taxon>Rhabditidae</taxon>
        <taxon>Mesorhabditinae</taxon>
        <taxon>Mesorhabditis</taxon>
    </lineage>
</organism>
<feature type="transmembrane region" description="Helical" evidence="9">
    <location>
        <begin position="98"/>
        <end position="117"/>
    </location>
</feature>
<evidence type="ECO:0000313" key="10">
    <source>
        <dbReference type="Proteomes" id="UP000887575"/>
    </source>
</evidence>
<sequence>MVPTPKARRSNSSNGTSMPKSPPGLGRTRSSPLNTPNFALGMLIQMARKLLFLDVRQKAMVHIGLVTVFSLFALFFTFTLESSFFGSLAQKESIFNQYGVKIGWFWTLFVVGPFIFYSSKLHHKNAKSIFMDLMRLLVATLMWYMTIQTFHWVREKTSRCDKSLMFSRDKCSEQGGHWIPGMDISGHCFLMLYSILIISEEASAFRSWNKLEVDSDVNTQQFQLDSFVAQCFFVLMMVLHVFWDVQIVISCLYYHFFIDKFLGASFAIICWYFTYGLLYPSGFLTLPINRERRPFRTTY</sequence>
<dbReference type="InterPro" id="IPR019388">
    <property type="entry name" value="FIT"/>
</dbReference>
<feature type="transmembrane region" description="Helical" evidence="9">
    <location>
        <begin position="262"/>
        <end position="286"/>
    </location>
</feature>
<evidence type="ECO:0000256" key="6">
    <source>
        <dbReference type="ARBA" id="ARBA00023098"/>
    </source>
</evidence>
<dbReference type="PANTHER" id="PTHR23129">
    <property type="entry name" value="ACYL-COENZYME A DIPHOSPHATASE FITM2"/>
    <property type="match status" value="1"/>
</dbReference>
<evidence type="ECO:0000256" key="7">
    <source>
        <dbReference type="ARBA" id="ARBA00023136"/>
    </source>
</evidence>
<comment type="subcellular location">
    <subcellularLocation>
        <location evidence="1">Endoplasmic reticulum membrane</location>
        <topology evidence="1">Multi-pass membrane protein</topology>
    </subcellularLocation>
</comment>
<evidence type="ECO:0000313" key="11">
    <source>
        <dbReference type="WBParaSite" id="MBELARI_LOCUS12746"/>
    </source>
</evidence>
<feature type="compositionally biased region" description="Polar residues" evidence="8">
    <location>
        <begin position="10"/>
        <end position="19"/>
    </location>
</feature>
<name>A0AAF3J2V0_9BILA</name>